<protein>
    <submittedName>
        <fullName evidence="2">Transcriptional regulator YdeE</fullName>
    </submittedName>
</protein>
<evidence type="ECO:0000259" key="1">
    <source>
        <dbReference type="SMART" id="SM00871"/>
    </source>
</evidence>
<dbReference type="RefSeq" id="WP_354312521.1">
    <property type="nucleotide sequence ID" value="NZ_JBEPME010000001.1"/>
</dbReference>
<dbReference type="InterPro" id="IPR011256">
    <property type="entry name" value="Reg_factor_effector_dom_sf"/>
</dbReference>
<dbReference type="EMBL" id="JBEPME010000001">
    <property type="protein sequence ID" value="MET3656244.1"/>
    <property type="molecule type" value="Genomic_DNA"/>
</dbReference>
<dbReference type="Pfam" id="PF14526">
    <property type="entry name" value="Cass2"/>
    <property type="match status" value="1"/>
</dbReference>
<accession>A0ABV2K584</accession>
<keyword evidence="3" id="KW-1185">Reference proteome</keyword>
<dbReference type="Gene3D" id="3.20.80.10">
    <property type="entry name" value="Regulatory factor, effector binding domain"/>
    <property type="match status" value="1"/>
</dbReference>
<organism evidence="2 3">
    <name type="scientific">Sporosarcina psychrophila</name>
    <name type="common">Bacillus psychrophilus</name>
    <dbReference type="NCBI Taxonomy" id="1476"/>
    <lineage>
        <taxon>Bacteria</taxon>
        <taxon>Bacillati</taxon>
        <taxon>Bacillota</taxon>
        <taxon>Bacilli</taxon>
        <taxon>Bacillales</taxon>
        <taxon>Caryophanaceae</taxon>
        <taxon>Sporosarcina</taxon>
    </lineage>
</organism>
<dbReference type="SUPFAM" id="SSF55136">
    <property type="entry name" value="Probable bacterial effector-binding domain"/>
    <property type="match status" value="1"/>
</dbReference>
<sequence>MNPVIKKKDRFTIIGISVKTTNANEMTAGAKIAGLWERYYGQKLFNEIPNPINTFVTYGLYSDYIDGVNGEYSITAGLEVSDHSEIQEDYVVKTIPAATYLVFTSEEGPISEIVIKLWQDIWNWFEQEEVERTYTGDFEVYDERCQNPQNAQVDIYIAIKA</sequence>
<evidence type="ECO:0000313" key="2">
    <source>
        <dbReference type="EMBL" id="MET3656244.1"/>
    </source>
</evidence>
<proteinExistence type="predicted"/>
<name>A0ABV2K584_SPOPS</name>
<gene>
    <name evidence="2" type="ORF">ABIC55_001328</name>
</gene>
<dbReference type="SMART" id="SM00871">
    <property type="entry name" value="AraC_E_bind"/>
    <property type="match status" value="1"/>
</dbReference>
<dbReference type="InterPro" id="IPR029441">
    <property type="entry name" value="Cass2"/>
</dbReference>
<reference evidence="2 3" key="1">
    <citation type="submission" date="2024-06" db="EMBL/GenBank/DDBJ databases">
        <title>Sorghum-associated microbial communities from plants grown in Nebraska, USA.</title>
        <authorList>
            <person name="Schachtman D."/>
        </authorList>
    </citation>
    <scope>NUCLEOTIDE SEQUENCE [LARGE SCALE GENOMIC DNA]</scope>
    <source>
        <strain evidence="2 3">1288</strain>
    </source>
</reference>
<comment type="caution">
    <text evidence="2">The sequence shown here is derived from an EMBL/GenBank/DDBJ whole genome shotgun (WGS) entry which is preliminary data.</text>
</comment>
<evidence type="ECO:0000313" key="3">
    <source>
        <dbReference type="Proteomes" id="UP001549104"/>
    </source>
</evidence>
<feature type="domain" description="AraC effector-binding" evidence="1">
    <location>
        <begin position="1"/>
        <end position="160"/>
    </location>
</feature>
<dbReference type="InterPro" id="IPR053182">
    <property type="entry name" value="YobU-like_regulator"/>
</dbReference>
<dbReference type="Proteomes" id="UP001549104">
    <property type="component" value="Unassembled WGS sequence"/>
</dbReference>
<dbReference type="InterPro" id="IPR010499">
    <property type="entry name" value="AraC_E-bd"/>
</dbReference>
<dbReference type="PANTHER" id="PTHR36444:SF2">
    <property type="entry name" value="TRANSCRIPTIONAL REGULATOR PROTEIN YOBU-RELATED"/>
    <property type="match status" value="1"/>
</dbReference>
<dbReference type="PANTHER" id="PTHR36444">
    <property type="entry name" value="TRANSCRIPTIONAL REGULATOR PROTEIN YOBU-RELATED"/>
    <property type="match status" value="1"/>
</dbReference>